<dbReference type="PANTHER" id="PTHR37813">
    <property type="entry name" value="FELS-2 PROPHAGE PROTEIN"/>
    <property type="match status" value="1"/>
</dbReference>
<comment type="caution">
    <text evidence="4">The sequence shown here is derived from an EMBL/GenBank/DDBJ whole genome shotgun (WGS) entry which is preliminary data.</text>
</comment>
<evidence type="ECO:0000313" key="4">
    <source>
        <dbReference type="EMBL" id="MFD0965997.1"/>
    </source>
</evidence>
<name>A0ABW3I8L8_9PAST</name>
<evidence type="ECO:0000259" key="3">
    <source>
        <dbReference type="Pfam" id="PF10145"/>
    </source>
</evidence>
<feature type="transmembrane region" description="Helical" evidence="2">
    <location>
        <begin position="378"/>
        <end position="406"/>
    </location>
</feature>
<protein>
    <submittedName>
        <fullName evidence="4">Phage tail tape measure protein</fullName>
    </submittedName>
</protein>
<accession>A0ABW3I8L8</accession>
<keyword evidence="2" id="KW-1133">Transmembrane helix</keyword>
<keyword evidence="5" id="KW-1185">Reference proteome</keyword>
<evidence type="ECO:0000256" key="1">
    <source>
        <dbReference type="ARBA" id="ARBA00022612"/>
    </source>
</evidence>
<dbReference type="NCBIfam" id="TIGR01760">
    <property type="entry name" value="tape_meas_TP901"/>
    <property type="match status" value="1"/>
</dbReference>
<feature type="transmembrane region" description="Helical" evidence="2">
    <location>
        <begin position="412"/>
        <end position="438"/>
    </location>
</feature>
<evidence type="ECO:0000313" key="5">
    <source>
        <dbReference type="Proteomes" id="UP001596996"/>
    </source>
</evidence>
<evidence type="ECO:0000256" key="2">
    <source>
        <dbReference type="SAM" id="Phobius"/>
    </source>
</evidence>
<dbReference type="PANTHER" id="PTHR37813:SF1">
    <property type="entry name" value="FELS-2 PROPHAGE PROTEIN"/>
    <property type="match status" value="1"/>
</dbReference>
<dbReference type="Proteomes" id="UP001596996">
    <property type="component" value="Unassembled WGS sequence"/>
</dbReference>
<gene>
    <name evidence="4" type="ORF">ACFQ02_03905</name>
</gene>
<keyword evidence="2" id="KW-0812">Transmembrane</keyword>
<feature type="domain" description="Phage tail tape measure protein" evidence="3">
    <location>
        <begin position="86"/>
        <end position="284"/>
    </location>
</feature>
<proteinExistence type="predicted"/>
<keyword evidence="1" id="KW-1188">Viral release from host cell</keyword>
<dbReference type="EMBL" id="JBHTJN010000008">
    <property type="protein sequence ID" value="MFD0965997.1"/>
    <property type="molecule type" value="Genomic_DNA"/>
</dbReference>
<reference evidence="5" key="1">
    <citation type="journal article" date="2019" name="Int. J. Syst. Evol. Microbiol.">
        <title>The Global Catalogue of Microorganisms (GCM) 10K type strain sequencing project: providing services to taxonomists for standard genome sequencing and annotation.</title>
        <authorList>
            <consortium name="The Broad Institute Genomics Platform"/>
            <consortium name="The Broad Institute Genome Sequencing Center for Infectious Disease"/>
            <person name="Wu L."/>
            <person name="Ma J."/>
        </authorList>
    </citation>
    <scope>NUCLEOTIDE SEQUENCE [LARGE SCALE GENOMIC DNA]</scope>
    <source>
        <strain evidence="5">CCUG 61707</strain>
    </source>
</reference>
<dbReference type="Pfam" id="PF10145">
    <property type="entry name" value="PhageMin_Tail"/>
    <property type="match status" value="1"/>
</dbReference>
<sequence length="700" mass="74821">MAHGLELIISMTDRITGPLKQVTKSLDRLGERGKHAMTQIGIGVAGIVGAGYALKSAVEPALEFNRAMSEIKAVGIGDSGLKKIEQFALDFSSSYGLASVEVVNSTNEIARAIDGLTDNELISFSKSANLLAKSTGSNVQEMGSYLSQMYGIFQRQADKMGRSKWVEAVAGQAAVTANMYKSSGKSLMMAYTNLGSMGEAAGISVAEQLAVIGTLQGAFADGQAGTKYAAFLRGVTKAQQKLGLEFLDSQNRMKPITEILQVIKNRYGDLTDELDKAELAKAFGTEEAIQVINFLMAKTDKLKGDISKIDEVKGLSDAMAVAKITTDSWARLGQIITNLKTTIGTTILNALEPISSKIADIGQRLVNYFNRYKNIAKLIGGVFAVLIGGGGLVAVATALTGIIGLIGVVGGLFTALALPVLIVCAKIALIGVAVYGLWKIFKPFFIGVVDGFSNAFNAMQPLKQSFLSIWQSLKTIASTLFNIIGLCDTSNSQLNSMATVGEFVGEVLGGMLNFIAELIGGVATSLERATAFLVDMFDTITTGWNDTANAFKNKSVLDGLIEMAKTIRNVFLKIFEHITNGVIEVVNFIIRQLNKLPGVELPVIPKWQNVNHLNAVNLAKMNSGAVAVGGTITNQLEGASIPLPQAVQPKFEKVNKGTAEKILNNSNINNSINIHQLKIETNNAEDLLQQIKDRQQIQAG</sequence>
<dbReference type="InterPro" id="IPR010090">
    <property type="entry name" value="Phage_tape_meas"/>
</dbReference>
<organism evidence="4 5">
    <name type="scientific">Seminibacterium arietis</name>
    <dbReference type="NCBI Taxonomy" id="1173502"/>
    <lineage>
        <taxon>Bacteria</taxon>
        <taxon>Pseudomonadati</taxon>
        <taxon>Pseudomonadota</taxon>
        <taxon>Gammaproteobacteria</taxon>
        <taxon>Pasteurellales</taxon>
        <taxon>Pasteurellaceae</taxon>
        <taxon>Seminibacterium</taxon>
    </lineage>
</organism>
<keyword evidence="2" id="KW-0472">Membrane</keyword>
<dbReference type="RefSeq" id="WP_380819565.1">
    <property type="nucleotide sequence ID" value="NZ_JBHTJN010000008.1"/>
</dbReference>